<dbReference type="AlphaFoldDB" id="A0A2N6CUZ4"/>
<dbReference type="InterPro" id="IPR018060">
    <property type="entry name" value="HTH_AraC"/>
</dbReference>
<feature type="domain" description="HTH araC/xylS-type" evidence="5">
    <location>
        <begin position="211"/>
        <end position="309"/>
    </location>
</feature>
<dbReference type="PANTHER" id="PTHR43280:SF32">
    <property type="entry name" value="TRANSCRIPTIONAL REGULATORY PROTEIN"/>
    <property type="match status" value="1"/>
</dbReference>
<dbReference type="Pfam" id="PF02311">
    <property type="entry name" value="AraC_binding"/>
    <property type="match status" value="1"/>
</dbReference>
<dbReference type="InterPro" id="IPR014710">
    <property type="entry name" value="RmlC-like_jellyroll"/>
</dbReference>
<dbReference type="Pfam" id="PF12833">
    <property type="entry name" value="HTH_18"/>
    <property type="match status" value="1"/>
</dbReference>
<dbReference type="SUPFAM" id="SSF46689">
    <property type="entry name" value="Homeodomain-like"/>
    <property type="match status" value="1"/>
</dbReference>
<dbReference type="Proteomes" id="UP000235015">
    <property type="component" value="Unassembled WGS sequence"/>
</dbReference>
<evidence type="ECO:0000256" key="4">
    <source>
        <dbReference type="ARBA" id="ARBA00023163"/>
    </source>
</evidence>
<dbReference type="SUPFAM" id="SSF51182">
    <property type="entry name" value="RmlC-like cupins"/>
    <property type="match status" value="1"/>
</dbReference>
<evidence type="ECO:0000313" key="6">
    <source>
        <dbReference type="EMBL" id="PLX61011.1"/>
    </source>
</evidence>
<dbReference type="InterPro" id="IPR047264">
    <property type="entry name" value="Cupin_HpaA-like_N"/>
</dbReference>
<protein>
    <submittedName>
        <fullName evidence="6">AraC family transcriptional regulator</fullName>
    </submittedName>
</protein>
<dbReference type="InterPro" id="IPR020449">
    <property type="entry name" value="Tscrpt_reg_AraC-type_HTH"/>
</dbReference>
<evidence type="ECO:0000256" key="3">
    <source>
        <dbReference type="ARBA" id="ARBA00023159"/>
    </source>
</evidence>
<evidence type="ECO:0000256" key="2">
    <source>
        <dbReference type="ARBA" id="ARBA00023125"/>
    </source>
</evidence>
<evidence type="ECO:0000259" key="5">
    <source>
        <dbReference type="PROSITE" id="PS01124"/>
    </source>
</evidence>
<evidence type="ECO:0000256" key="1">
    <source>
        <dbReference type="ARBA" id="ARBA00023015"/>
    </source>
</evidence>
<dbReference type="GO" id="GO:0003700">
    <property type="term" value="F:DNA-binding transcription factor activity"/>
    <property type="evidence" value="ECO:0007669"/>
    <property type="project" value="InterPro"/>
</dbReference>
<sequence length="317" mass="35873">MRSVVVAYRNRVRRVTANSVDKSIPQYGLYGEPGWIDDPEFIHIEDIRRRSSALGWVIGAHRHGRLFQLICIDEGAVEVHLDDRVANLESPCVITIPTGVVHSFRFAPESEGAVVTLADPLLLETEGDRALAYFGALFTEPGCIPFAKRGLERSRLKMVLQQLKDEFAQAQSGRGLMCEWLIRILLMTIYRQQEANGQLAVSASAPSVTAGQLKFLIERNFKNHWTVEQYANAIGTTVSRLNRLSRSLMNQTVRQMIQARLVLEVKRRLIYTRATLDEIAADMGFKEPGYFSRYFKRAVGVPPGRFRNENNFDTTAE</sequence>
<organism evidence="6 7">
    <name type="scientific">Sedimenticola selenatireducens</name>
    <dbReference type="NCBI Taxonomy" id="191960"/>
    <lineage>
        <taxon>Bacteria</taxon>
        <taxon>Pseudomonadati</taxon>
        <taxon>Pseudomonadota</taxon>
        <taxon>Gammaproteobacteria</taxon>
        <taxon>Chromatiales</taxon>
        <taxon>Sedimenticolaceae</taxon>
        <taxon>Sedimenticola</taxon>
    </lineage>
</organism>
<name>A0A2N6CUZ4_9GAMM</name>
<accession>A0A2N6CUZ4</accession>
<dbReference type="PROSITE" id="PS01124">
    <property type="entry name" value="HTH_ARAC_FAMILY_2"/>
    <property type="match status" value="1"/>
</dbReference>
<dbReference type="GO" id="GO:0043565">
    <property type="term" value="F:sequence-specific DNA binding"/>
    <property type="evidence" value="ECO:0007669"/>
    <property type="project" value="InterPro"/>
</dbReference>
<keyword evidence="1" id="KW-0805">Transcription regulation</keyword>
<dbReference type="STRING" id="1111735.GCA_000428045_00022"/>
<reference evidence="6 7" key="1">
    <citation type="submission" date="2017-11" db="EMBL/GenBank/DDBJ databases">
        <title>Genome-resolved metagenomics identifies genetic mobility, metabolic interactions, and unexpected diversity in perchlorate-reducing communities.</title>
        <authorList>
            <person name="Barnum T.P."/>
            <person name="Figueroa I.A."/>
            <person name="Carlstrom C.I."/>
            <person name="Lucas L.N."/>
            <person name="Engelbrektson A.L."/>
            <person name="Coates J.D."/>
        </authorList>
    </citation>
    <scope>NUCLEOTIDE SEQUENCE [LARGE SCALE GENOMIC DNA]</scope>
    <source>
        <strain evidence="6">BM301</strain>
    </source>
</reference>
<proteinExistence type="predicted"/>
<dbReference type="PRINTS" id="PR00032">
    <property type="entry name" value="HTHARAC"/>
</dbReference>
<gene>
    <name evidence="6" type="ORF">C0630_13215</name>
</gene>
<dbReference type="Gene3D" id="1.10.10.60">
    <property type="entry name" value="Homeodomain-like"/>
    <property type="match status" value="1"/>
</dbReference>
<keyword evidence="4" id="KW-0804">Transcription</keyword>
<dbReference type="CDD" id="cd06999">
    <property type="entry name" value="cupin_HpaA-like_N"/>
    <property type="match status" value="1"/>
</dbReference>
<dbReference type="InterPro" id="IPR003313">
    <property type="entry name" value="AraC-bd"/>
</dbReference>
<dbReference type="Gene3D" id="2.60.120.10">
    <property type="entry name" value="Jelly Rolls"/>
    <property type="match status" value="1"/>
</dbReference>
<evidence type="ECO:0000313" key="7">
    <source>
        <dbReference type="Proteomes" id="UP000235015"/>
    </source>
</evidence>
<dbReference type="InterPro" id="IPR009057">
    <property type="entry name" value="Homeodomain-like_sf"/>
</dbReference>
<dbReference type="SMART" id="SM00342">
    <property type="entry name" value="HTH_ARAC"/>
    <property type="match status" value="1"/>
</dbReference>
<dbReference type="EMBL" id="PKUN01000022">
    <property type="protein sequence ID" value="PLX61011.1"/>
    <property type="molecule type" value="Genomic_DNA"/>
</dbReference>
<keyword evidence="2" id="KW-0238">DNA-binding</keyword>
<dbReference type="InterPro" id="IPR011051">
    <property type="entry name" value="RmlC_Cupin_sf"/>
</dbReference>
<dbReference type="PANTHER" id="PTHR43280">
    <property type="entry name" value="ARAC-FAMILY TRANSCRIPTIONAL REGULATOR"/>
    <property type="match status" value="1"/>
</dbReference>
<keyword evidence="3" id="KW-0010">Activator</keyword>
<comment type="caution">
    <text evidence="6">The sequence shown here is derived from an EMBL/GenBank/DDBJ whole genome shotgun (WGS) entry which is preliminary data.</text>
</comment>